<organism evidence="1 2">
    <name type="scientific">Candidatus Desulfatibia vada</name>
    <dbReference type="NCBI Taxonomy" id="2841696"/>
    <lineage>
        <taxon>Bacteria</taxon>
        <taxon>Pseudomonadati</taxon>
        <taxon>Thermodesulfobacteriota</taxon>
        <taxon>Desulfobacteria</taxon>
        <taxon>Desulfobacterales</taxon>
        <taxon>Desulfobacterales incertae sedis</taxon>
        <taxon>Candidatus Desulfatibia</taxon>
    </lineage>
</organism>
<sequence>MKNQNSMTINILVKKELDIWVGHCLELDIVATNPNRAKLQKDIIDLVVAQVDYAFSNNNLDCLYHPAPKEVWEEFYSCKEAIEKKIAFKSQSQKNRTLKTFVPPWIIAKTCLSESACVV</sequence>
<gene>
    <name evidence="1" type="ORF">H8D96_02125</name>
</gene>
<protein>
    <submittedName>
        <fullName evidence="1">Uncharacterized protein</fullName>
    </submittedName>
</protein>
<accession>A0A8J6P0S2</accession>
<proteinExistence type="predicted"/>
<dbReference type="AlphaFoldDB" id="A0A8J6P0S2"/>
<evidence type="ECO:0000313" key="2">
    <source>
        <dbReference type="Proteomes" id="UP000605201"/>
    </source>
</evidence>
<comment type="caution">
    <text evidence="1">The sequence shown here is derived from an EMBL/GenBank/DDBJ whole genome shotgun (WGS) entry which is preliminary data.</text>
</comment>
<name>A0A8J6P0S2_9BACT</name>
<dbReference type="Proteomes" id="UP000605201">
    <property type="component" value="Unassembled WGS sequence"/>
</dbReference>
<dbReference type="EMBL" id="JACNIG010000071">
    <property type="protein sequence ID" value="MBC8430695.1"/>
    <property type="molecule type" value="Genomic_DNA"/>
</dbReference>
<reference evidence="1 2" key="1">
    <citation type="submission" date="2020-08" db="EMBL/GenBank/DDBJ databases">
        <title>Bridging the membrane lipid divide: bacteria of the FCB group superphylum have the potential to synthesize archaeal ether lipids.</title>
        <authorList>
            <person name="Villanueva L."/>
            <person name="Von Meijenfeldt F.A.B."/>
            <person name="Westbye A.B."/>
            <person name="Yadav S."/>
            <person name="Hopmans E.C."/>
            <person name="Dutilh B.E."/>
            <person name="Sinninghe Damste J.S."/>
        </authorList>
    </citation>
    <scope>NUCLEOTIDE SEQUENCE [LARGE SCALE GENOMIC DNA]</scope>
    <source>
        <strain evidence="1">NIOZ-UU17</strain>
    </source>
</reference>
<evidence type="ECO:0000313" key="1">
    <source>
        <dbReference type="EMBL" id="MBC8430695.1"/>
    </source>
</evidence>